<evidence type="ECO:0000256" key="1">
    <source>
        <dbReference type="ARBA" id="ARBA00022574"/>
    </source>
</evidence>
<keyword evidence="6" id="KW-1185">Reference proteome</keyword>
<evidence type="ECO:0000256" key="2">
    <source>
        <dbReference type="ARBA" id="ARBA00022737"/>
    </source>
</evidence>
<evidence type="ECO:0000256" key="4">
    <source>
        <dbReference type="SAM" id="MobiDB-lite"/>
    </source>
</evidence>
<feature type="repeat" description="WD" evidence="3">
    <location>
        <begin position="400"/>
        <end position="421"/>
    </location>
</feature>
<evidence type="ECO:0000256" key="3">
    <source>
        <dbReference type="PROSITE-ProRule" id="PRU00221"/>
    </source>
</evidence>
<dbReference type="PANTHER" id="PTHR19848">
    <property type="entry name" value="WD40 REPEAT PROTEIN"/>
    <property type="match status" value="1"/>
</dbReference>
<dbReference type="InterPro" id="IPR001680">
    <property type="entry name" value="WD40_rpt"/>
</dbReference>
<feature type="region of interest" description="Disordered" evidence="4">
    <location>
        <begin position="44"/>
        <end position="65"/>
    </location>
</feature>
<dbReference type="PROSITE" id="PS50294">
    <property type="entry name" value="WD_REPEATS_REGION"/>
    <property type="match status" value="2"/>
</dbReference>
<dbReference type="OrthoDB" id="277950at2"/>
<dbReference type="EMBL" id="CP036265">
    <property type="protein sequence ID" value="QDT16694.1"/>
    <property type="molecule type" value="Genomic_DNA"/>
</dbReference>
<dbReference type="InterPro" id="IPR015943">
    <property type="entry name" value="WD40/YVTN_repeat-like_dom_sf"/>
</dbReference>
<dbReference type="Pfam" id="PF00400">
    <property type="entry name" value="WD40"/>
    <property type="match status" value="3"/>
</dbReference>
<sequence length="467" mass="47551">MARTAPAVPSPEAPGRLRSVPAAAALLTALGALAGLGCGGLLPSGGPPPPAGPRFAPPPERPPIAAPTVVRADESVPAVDGTAAPVVEWAEPADPLPVETVATLEFEAEYAMTRIEALAWSPDGSRLAVGGEVQDSGKELFRCPTRIYLREGTTFAPVGEAASGLIHGSGANTNVADLAWSPDGGTLALAGAQNFATSLFDPDGTLRADLETPADAVFALAWRPAGDLLAVATAGPNLRAYAADGRALQTVGPAGPTLAFSPSGDRLVSTAPGGAVLWTVPAAGGAGEAGPLTATARLELPTLPREIWPHGVGWSPGGGTLAVSQFGDGTVWLFDADGAPKSRLQGHEGSVWFTHYSADGVLATGGSDVTVRLWNPDGSPRATLRSGGQEDRQPMIDLAAWSPDGSLLAVVSPNRTIRLWNADGEPRATLSGHVGIISALAWSPDGRLLATADDDATTRVWAVPAAR</sequence>
<keyword evidence="1 3" id="KW-0853">WD repeat</keyword>
<dbReference type="AlphaFoldDB" id="A0A517PBD1"/>
<protein>
    <submittedName>
        <fullName evidence="5">Translocation protein TolB</fullName>
    </submittedName>
</protein>
<dbReference type="PROSITE" id="PS50082">
    <property type="entry name" value="WD_REPEATS_2"/>
    <property type="match status" value="3"/>
</dbReference>
<gene>
    <name evidence="5" type="ORF">CA12_28000</name>
</gene>
<dbReference type="PANTHER" id="PTHR19848:SF8">
    <property type="entry name" value="F-BOX AND WD REPEAT DOMAIN CONTAINING 7"/>
    <property type="match status" value="1"/>
</dbReference>
<dbReference type="SMART" id="SM00320">
    <property type="entry name" value="WD40"/>
    <property type="match status" value="7"/>
</dbReference>
<feature type="repeat" description="WD" evidence="3">
    <location>
        <begin position="344"/>
        <end position="375"/>
    </location>
</feature>
<dbReference type="KEGG" id="acaf:CA12_28000"/>
<dbReference type="Proteomes" id="UP000318741">
    <property type="component" value="Chromosome"/>
</dbReference>
<reference evidence="5 6" key="1">
    <citation type="submission" date="2019-02" db="EMBL/GenBank/DDBJ databases">
        <title>Deep-cultivation of Planctomycetes and their phenomic and genomic characterization uncovers novel biology.</title>
        <authorList>
            <person name="Wiegand S."/>
            <person name="Jogler M."/>
            <person name="Boedeker C."/>
            <person name="Pinto D."/>
            <person name="Vollmers J."/>
            <person name="Rivas-Marin E."/>
            <person name="Kohn T."/>
            <person name="Peeters S.H."/>
            <person name="Heuer A."/>
            <person name="Rast P."/>
            <person name="Oberbeckmann S."/>
            <person name="Bunk B."/>
            <person name="Jeske O."/>
            <person name="Meyerdierks A."/>
            <person name="Storesund J.E."/>
            <person name="Kallscheuer N."/>
            <person name="Luecker S."/>
            <person name="Lage O.M."/>
            <person name="Pohl T."/>
            <person name="Merkel B.J."/>
            <person name="Hornburger P."/>
            <person name="Mueller R.-W."/>
            <person name="Bruemmer F."/>
            <person name="Labrenz M."/>
            <person name="Spormann A.M."/>
            <person name="Op den Camp H."/>
            <person name="Overmann J."/>
            <person name="Amann R."/>
            <person name="Jetten M.S.M."/>
            <person name="Mascher T."/>
            <person name="Medema M.H."/>
            <person name="Devos D.P."/>
            <person name="Kaster A.-K."/>
            <person name="Ovreas L."/>
            <person name="Rohde M."/>
            <person name="Galperin M.Y."/>
            <person name="Jogler C."/>
        </authorList>
    </citation>
    <scope>NUCLEOTIDE SEQUENCE [LARGE SCALE GENOMIC DNA]</scope>
    <source>
        <strain evidence="5 6">CA12</strain>
    </source>
</reference>
<evidence type="ECO:0000313" key="5">
    <source>
        <dbReference type="EMBL" id="QDT16694.1"/>
    </source>
</evidence>
<dbReference type="InterPro" id="IPR011047">
    <property type="entry name" value="Quinoprotein_ADH-like_sf"/>
</dbReference>
<feature type="repeat" description="WD" evidence="3">
    <location>
        <begin position="430"/>
        <end position="467"/>
    </location>
</feature>
<proteinExistence type="predicted"/>
<evidence type="ECO:0000313" key="6">
    <source>
        <dbReference type="Proteomes" id="UP000318741"/>
    </source>
</evidence>
<dbReference type="RefSeq" id="WP_145359630.1">
    <property type="nucleotide sequence ID" value="NZ_CP036265.1"/>
</dbReference>
<name>A0A517PBD1_9PLAN</name>
<dbReference type="SUPFAM" id="SSF50998">
    <property type="entry name" value="Quinoprotein alcohol dehydrogenase-like"/>
    <property type="match status" value="1"/>
</dbReference>
<dbReference type="Gene3D" id="2.130.10.10">
    <property type="entry name" value="YVTN repeat-like/Quinoprotein amine dehydrogenase"/>
    <property type="match status" value="2"/>
</dbReference>
<accession>A0A517PBD1</accession>
<organism evidence="5 6">
    <name type="scientific">Alienimonas californiensis</name>
    <dbReference type="NCBI Taxonomy" id="2527989"/>
    <lineage>
        <taxon>Bacteria</taxon>
        <taxon>Pseudomonadati</taxon>
        <taxon>Planctomycetota</taxon>
        <taxon>Planctomycetia</taxon>
        <taxon>Planctomycetales</taxon>
        <taxon>Planctomycetaceae</taxon>
        <taxon>Alienimonas</taxon>
    </lineage>
</organism>
<keyword evidence="2" id="KW-0677">Repeat</keyword>
<feature type="compositionally biased region" description="Pro residues" evidence="4">
    <location>
        <begin position="45"/>
        <end position="65"/>
    </location>
</feature>